<accession>A0ABR2M8C6</accession>
<protein>
    <submittedName>
        <fullName evidence="3">Uncharacterized protein</fullName>
    </submittedName>
</protein>
<evidence type="ECO:0000256" key="1">
    <source>
        <dbReference type="SAM" id="MobiDB-lite"/>
    </source>
</evidence>
<feature type="compositionally biased region" description="Polar residues" evidence="1">
    <location>
        <begin position="30"/>
        <end position="59"/>
    </location>
</feature>
<evidence type="ECO:0000313" key="3">
    <source>
        <dbReference type="EMBL" id="KAK8959934.1"/>
    </source>
</evidence>
<dbReference type="Proteomes" id="UP001412067">
    <property type="component" value="Unassembled WGS sequence"/>
</dbReference>
<sequence length="353" mass="37353">MAEQSSFLVASPPPPPLAFPFPSSNSSSPQTPGNMFSTQSLPAAQDGPPSQSTTSMNSSDTKFNHHVDVLLVIGVAVCVGLFLVAMLFICLWCCETKKSHNSVQNYSDPSGRKGCSPALSPHRLPYIRRPSRCRSATAAAFIVTAAVAVAVDSSVAAVVASVVTVTIFVAQTHIPSHRSTLAPSPAARNPLWEAWACQKHPQFLPRKEDLGERQGGECPASWVLVGQASGESSVSSSTRLLGKWAELLVIGLDNDSTKIDTTTEPAPATSSLPALEIDSAHIIIARPSGSSSMRTTSSSHSGKIGHPIPANSTTCVYLQWASQLPYNASPLLTLPLQCSSLEIELFNSRSPLL</sequence>
<feature type="transmembrane region" description="Helical" evidence="2">
    <location>
        <begin position="69"/>
        <end position="94"/>
    </location>
</feature>
<evidence type="ECO:0000313" key="4">
    <source>
        <dbReference type="Proteomes" id="UP001412067"/>
    </source>
</evidence>
<keyword evidence="4" id="KW-1185">Reference proteome</keyword>
<dbReference type="EMBL" id="JBBWWR010000011">
    <property type="protein sequence ID" value="KAK8959934.1"/>
    <property type="molecule type" value="Genomic_DNA"/>
</dbReference>
<comment type="caution">
    <text evidence="3">The sequence shown here is derived from an EMBL/GenBank/DDBJ whole genome shotgun (WGS) entry which is preliminary data.</text>
</comment>
<name>A0ABR2M8C6_9ASPA</name>
<keyword evidence="2" id="KW-0472">Membrane</keyword>
<evidence type="ECO:0000256" key="2">
    <source>
        <dbReference type="SAM" id="Phobius"/>
    </source>
</evidence>
<feature type="compositionally biased region" description="Low complexity" evidence="1">
    <location>
        <begin position="1"/>
        <end position="10"/>
    </location>
</feature>
<reference evidence="3 4" key="1">
    <citation type="journal article" date="2022" name="Nat. Plants">
        <title>Genomes of leafy and leafless Platanthera orchids illuminate the evolution of mycoheterotrophy.</title>
        <authorList>
            <person name="Li M.H."/>
            <person name="Liu K.W."/>
            <person name="Li Z."/>
            <person name="Lu H.C."/>
            <person name="Ye Q.L."/>
            <person name="Zhang D."/>
            <person name="Wang J.Y."/>
            <person name="Li Y.F."/>
            <person name="Zhong Z.M."/>
            <person name="Liu X."/>
            <person name="Yu X."/>
            <person name="Liu D.K."/>
            <person name="Tu X.D."/>
            <person name="Liu B."/>
            <person name="Hao Y."/>
            <person name="Liao X.Y."/>
            <person name="Jiang Y.T."/>
            <person name="Sun W.H."/>
            <person name="Chen J."/>
            <person name="Chen Y.Q."/>
            <person name="Ai Y."/>
            <person name="Zhai J.W."/>
            <person name="Wu S.S."/>
            <person name="Zhou Z."/>
            <person name="Hsiao Y.Y."/>
            <person name="Wu W.L."/>
            <person name="Chen Y.Y."/>
            <person name="Lin Y.F."/>
            <person name="Hsu J.L."/>
            <person name="Li C.Y."/>
            <person name="Wang Z.W."/>
            <person name="Zhao X."/>
            <person name="Zhong W.Y."/>
            <person name="Ma X.K."/>
            <person name="Ma L."/>
            <person name="Huang J."/>
            <person name="Chen G.Z."/>
            <person name="Huang M.Z."/>
            <person name="Huang L."/>
            <person name="Peng D.H."/>
            <person name="Luo Y.B."/>
            <person name="Zou S.Q."/>
            <person name="Chen S.P."/>
            <person name="Lan S."/>
            <person name="Tsai W.C."/>
            <person name="Van de Peer Y."/>
            <person name="Liu Z.J."/>
        </authorList>
    </citation>
    <scope>NUCLEOTIDE SEQUENCE [LARGE SCALE GENOMIC DNA]</scope>
    <source>
        <strain evidence="3">Lor288</strain>
    </source>
</reference>
<feature type="region of interest" description="Disordered" evidence="1">
    <location>
        <begin position="1"/>
        <end position="59"/>
    </location>
</feature>
<proteinExistence type="predicted"/>
<feature type="transmembrane region" description="Helical" evidence="2">
    <location>
        <begin position="138"/>
        <end position="170"/>
    </location>
</feature>
<gene>
    <name evidence="3" type="ORF">KSP40_PGU005670</name>
</gene>
<keyword evidence="2" id="KW-1133">Transmembrane helix</keyword>
<organism evidence="3 4">
    <name type="scientific">Platanthera guangdongensis</name>
    <dbReference type="NCBI Taxonomy" id="2320717"/>
    <lineage>
        <taxon>Eukaryota</taxon>
        <taxon>Viridiplantae</taxon>
        <taxon>Streptophyta</taxon>
        <taxon>Embryophyta</taxon>
        <taxon>Tracheophyta</taxon>
        <taxon>Spermatophyta</taxon>
        <taxon>Magnoliopsida</taxon>
        <taxon>Liliopsida</taxon>
        <taxon>Asparagales</taxon>
        <taxon>Orchidaceae</taxon>
        <taxon>Orchidoideae</taxon>
        <taxon>Orchideae</taxon>
        <taxon>Orchidinae</taxon>
        <taxon>Platanthera</taxon>
    </lineage>
</organism>
<keyword evidence="2" id="KW-0812">Transmembrane</keyword>
<feature type="compositionally biased region" description="Low complexity" evidence="1">
    <location>
        <begin position="20"/>
        <end position="29"/>
    </location>
</feature>